<name>A0A1R3GP54_COCAP</name>
<reference evidence="1 2" key="1">
    <citation type="submission" date="2013-09" db="EMBL/GenBank/DDBJ databases">
        <title>Corchorus capsularis genome sequencing.</title>
        <authorList>
            <person name="Alam M."/>
            <person name="Haque M.S."/>
            <person name="Islam M.S."/>
            <person name="Emdad E.M."/>
            <person name="Islam M.M."/>
            <person name="Ahmed B."/>
            <person name="Halim A."/>
            <person name="Hossen Q.M.M."/>
            <person name="Hossain M.Z."/>
            <person name="Ahmed R."/>
            <person name="Khan M.M."/>
            <person name="Islam R."/>
            <person name="Rashid M.M."/>
            <person name="Khan S.A."/>
            <person name="Rahman M.S."/>
            <person name="Alam M."/>
        </authorList>
    </citation>
    <scope>NUCLEOTIDE SEQUENCE [LARGE SCALE GENOMIC DNA]</scope>
    <source>
        <strain evidence="2">cv. CVL-1</strain>
        <tissue evidence="1">Whole seedling</tissue>
    </source>
</reference>
<keyword evidence="2" id="KW-1185">Reference proteome</keyword>
<dbReference type="EMBL" id="AWWV01013859">
    <property type="protein sequence ID" value="OMO59800.1"/>
    <property type="molecule type" value="Genomic_DNA"/>
</dbReference>
<dbReference type="Gramene" id="OMO59800">
    <property type="protein sequence ID" value="OMO59800"/>
    <property type="gene ID" value="CCACVL1_24603"/>
</dbReference>
<dbReference type="AlphaFoldDB" id="A0A1R3GP54"/>
<dbReference type="Proteomes" id="UP000188268">
    <property type="component" value="Unassembled WGS sequence"/>
</dbReference>
<gene>
    <name evidence="1" type="ORF">CCACVL1_24603</name>
</gene>
<evidence type="ECO:0000313" key="1">
    <source>
        <dbReference type="EMBL" id="OMO59800.1"/>
    </source>
</evidence>
<proteinExistence type="predicted"/>
<feature type="non-terminal residue" evidence="1">
    <location>
        <position position="1"/>
    </location>
</feature>
<evidence type="ECO:0000313" key="2">
    <source>
        <dbReference type="Proteomes" id="UP000188268"/>
    </source>
</evidence>
<protein>
    <submittedName>
        <fullName evidence="1">Uncharacterized protein</fullName>
    </submittedName>
</protein>
<comment type="caution">
    <text evidence="1">The sequence shown here is derived from an EMBL/GenBank/DDBJ whole genome shotgun (WGS) entry which is preliminary data.</text>
</comment>
<accession>A0A1R3GP54</accession>
<organism evidence="1 2">
    <name type="scientific">Corchorus capsularis</name>
    <name type="common">Jute</name>
    <dbReference type="NCBI Taxonomy" id="210143"/>
    <lineage>
        <taxon>Eukaryota</taxon>
        <taxon>Viridiplantae</taxon>
        <taxon>Streptophyta</taxon>
        <taxon>Embryophyta</taxon>
        <taxon>Tracheophyta</taxon>
        <taxon>Spermatophyta</taxon>
        <taxon>Magnoliopsida</taxon>
        <taxon>eudicotyledons</taxon>
        <taxon>Gunneridae</taxon>
        <taxon>Pentapetalae</taxon>
        <taxon>rosids</taxon>
        <taxon>malvids</taxon>
        <taxon>Malvales</taxon>
        <taxon>Malvaceae</taxon>
        <taxon>Grewioideae</taxon>
        <taxon>Apeibeae</taxon>
        <taxon>Corchorus</taxon>
    </lineage>
</organism>
<sequence length="23" mass="2842">ELFDEGKLGKKNFEKWGTKFQRR</sequence>